<dbReference type="SUPFAM" id="SSF52768">
    <property type="entry name" value="Arginase/deacetylase"/>
    <property type="match status" value="1"/>
</dbReference>
<dbReference type="EMBL" id="UGQW01000002">
    <property type="protein sequence ID" value="STZ66988.1"/>
    <property type="molecule type" value="Genomic_DNA"/>
</dbReference>
<dbReference type="PANTHER" id="PTHR10625">
    <property type="entry name" value="HISTONE DEACETYLASE HDAC1-RELATED"/>
    <property type="match status" value="1"/>
</dbReference>
<dbReference type="InterPro" id="IPR000286">
    <property type="entry name" value="HDACs"/>
</dbReference>
<dbReference type="InterPro" id="IPR037138">
    <property type="entry name" value="His_deacetylse_dom_sf"/>
</dbReference>
<dbReference type="GO" id="GO:0016787">
    <property type="term" value="F:hydrolase activity"/>
    <property type="evidence" value="ECO:0007669"/>
    <property type="project" value="UniProtKB-KW"/>
</dbReference>
<dbReference type="CDD" id="cd11599">
    <property type="entry name" value="HDAC_classII_2"/>
    <property type="match status" value="1"/>
</dbReference>
<evidence type="ECO:0000259" key="2">
    <source>
        <dbReference type="Pfam" id="PF00850"/>
    </source>
</evidence>
<dbReference type="GO" id="GO:0004407">
    <property type="term" value="F:histone deacetylase activity"/>
    <property type="evidence" value="ECO:0007669"/>
    <property type="project" value="TreeGrafter"/>
</dbReference>
<dbReference type="RefSeq" id="WP_074894323.1">
    <property type="nucleotide sequence ID" value="NZ_CP031252.1"/>
</dbReference>
<sequence length="345" mass="38504">MLLLPQRLRRLFGHPLRLGWFDHPTMHAYRPPKHPDSPERVAAVEAELRRQGIWPHLLQIQGKEATDSQIALAHSRSYLFRLEGMQPQTGKIRRIDDDTVLTDNALEAARIAAGTVIKAVDFVLAGKIRNAFCATRPPGHHAKSKQSGSFCLINHTAVAAMHAVSRHHLQRVAVLDFDVHRGDGSEEILHGQPNILLLGLSQNRLYPYDNHSLPQNSNCFNAALSERCGSREFRHTVRNEWLPRLRAFKPQLILLSAGFDAHRDDPLGDTRLHEADYAWLTHKIMQTAPQCGGKIVSVLEGGYHPPSLAAAAAAHLYVLAGLGKPPCAVEYEQLLKQEEEKNQAV</sequence>
<dbReference type="InterPro" id="IPR023801">
    <property type="entry name" value="His_deacetylse_dom"/>
</dbReference>
<accession>A0A378TVK1</accession>
<dbReference type="EC" id="3.5.1.-" evidence="3"/>
<evidence type="ECO:0000256" key="1">
    <source>
        <dbReference type="ARBA" id="ARBA00005947"/>
    </source>
</evidence>
<dbReference type="GeneID" id="93351467"/>
<name>A0A378TVK1_NEIEL</name>
<dbReference type="Proteomes" id="UP000254927">
    <property type="component" value="Unassembled WGS sequence"/>
</dbReference>
<evidence type="ECO:0000313" key="3">
    <source>
        <dbReference type="EMBL" id="STZ66988.1"/>
    </source>
</evidence>
<dbReference type="PRINTS" id="PR01270">
    <property type="entry name" value="HDASUPER"/>
</dbReference>
<dbReference type="Pfam" id="PF00850">
    <property type="entry name" value="Hist_deacetyl"/>
    <property type="match status" value="1"/>
</dbReference>
<protein>
    <submittedName>
        <fullName evidence="3">Histone deacetylase family protein</fullName>
        <ecNumber evidence="3">3.5.1.-</ecNumber>
    </submittedName>
</protein>
<gene>
    <name evidence="3" type="primary">hdaH</name>
    <name evidence="3" type="ORF">NCTC10660_00456</name>
</gene>
<comment type="similarity">
    <text evidence="1">Belongs to the histone deacetylase family.</text>
</comment>
<feature type="domain" description="Histone deacetylase" evidence="2">
    <location>
        <begin position="34"/>
        <end position="318"/>
    </location>
</feature>
<reference evidence="3 4" key="1">
    <citation type="submission" date="2018-06" db="EMBL/GenBank/DDBJ databases">
        <authorList>
            <consortium name="Pathogen Informatics"/>
            <person name="Doyle S."/>
        </authorList>
    </citation>
    <scope>NUCLEOTIDE SEQUENCE [LARGE SCALE GENOMIC DNA]</scope>
    <source>
        <strain evidence="3 4">NCTC10660</strain>
    </source>
</reference>
<dbReference type="PANTHER" id="PTHR10625:SF10">
    <property type="entry name" value="HISTONE DEACETYLASE HDAC1"/>
    <property type="match status" value="1"/>
</dbReference>
<organism evidence="3 4">
    <name type="scientific">Neisseria elongata</name>
    <dbReference type="NCBI Taxonomy" id="495"/>
    <lineage>
        <taxon>Bacteria</taxon>
        <taxon>Pseudomonadati</taxon>
        <taxon>Pseudomonadota</taxon>
        <taxon>Betaproteobacteria</taxon>
        <taxon>Neisseriales</taxon>
        <taxon>Neisseriaceae</taxon>
        <taxon>Neisseria</taxon>
    </lineage>
</organism>
<evidence type="ECO:0000313" key="4">
    <source>
        <dbReference type="Proteomes" id="UP000254927"/>
    </source>
</evidence>
<proteinExistence type="inferred from homology"/>
<dbReference type="InterPro" id="IPR023696">
    <property type="entry name" value="Ureohydrolase_dom_sf"/>
</dbReference>
<dbReference type="AlphaFoldDB" id="A0A378TVK1"/>
<dbReference type="GO" id="GO:0040029">
    <property type="term" value="P:epigenetic regulation of gene expression"/>
    <property type="evidence" value="ECO:0007669"/>
    <property type="project" value="TreeGrafter"/>
</dbReference>
<dbReference type="Gene3D" id="3.40.800.20">
    <property type="entry name" value="Histone deacetylase domain"/>
    <property type="match status" value="1"/>
</dbReference>
<keyword evidence="3" id="KW-0378">Hydrolase</keyword>